<dbReference type="OrthoDB" id="8667309at2"/>
<evidence type="ECO:0000256" key="5">
    <source>
        <dbReference type="ARBA" id="ARBA00023136"/>
    </source>
</evidence>
<gene>
    <name evidence="8" type="ORF">SAMN04488095_3081</name>
</gene>
<evidence type="ECO:0000259" key="7">
    <source>
        <dbReference type="PROSITE" id="PS50850"/>
    </source>
</evidence>
<dbReference type="GO" id="GO:0022857">
    <property type="term" value="F:transmembrane transporter activity"/>
    <property type="evidence" value="ECO:0007669"/>
    <property type="project" value="InterPro"/>
</dbReference>
<dbReference type="PROSITE" id="PS50850">
    <property type="entry name" value="MFS"/>
    <property type="match status" value="1"/>
</dbReference>
<accession>A0A1I3SE84</accession>
<feature type="transmembrane region" description="Helical" evidence="6">
    <location>
        <begin position="318"/>
        <end position="338"/>
    </location>
</feature>
<dbReference type="EMBL" id="FORA01000004">
    <property type="protein sequence ID" value="SFJ55826.1"/>
    <property type="molecule type" value="Genomic_DNA"/>
</dbReference>
<feature type="domain" description="Major facilitator superfamily (MFS) profile" evidence="7">
    <location>
        <begin position="4"/>
        <end position="377"/>
    </location>
</feature>
<name>A0A1I3SE84_9RHOB</name>
<sequence length="377" mass="37605">MNRNLNLLMAAVGVVGANSLVLAPVSAAVGQDLGQAPADVMQAAAAFGVATAVSALFLAPLIDRIGAGRMMRLALLVLSVALAASGLAPDFGWLLAAQAGAGLASGVALPAAYALAAEVAPPGRAAAALGRVLTGWTLALVFGVTTSAILADLLNWRAVFGLTATAALLLAIAGRGLPDTRADRITLPWAALPRPGVARGLLLQLAMMVAFYGTYSFLGAHLDRLGLSTLQGAIPVLAYGIGFGLAGRFDPWLDRRGYGGAAPFVFAGVAASLVAIATLGGTLTGLTLAFFAWGLANHLGLGLLVGRLTTVAGAQRGAVLGLNSAITYLAVVLGAAGLRTAFDLGGLSLCAVIGAVLAATIAVEALTGRDRSPAVQG</sequence>
<dbReference type="RefSeq" id="WP_092782778.1">
    <property type="nucleotide sequence ID" value="NZ_FORA01000004.1"/>
</dbReference>
<feature type="transmembrane region" description="Helical" evidence="6">
    <location>
        <begin position="73"/>
        <end position="89"/>
    </location>
</feature>
<dbReference type="InterPro" id="IPR020846">
    <property type="entry name" value="MFS_dom"/>
</dbReference>
<feature type="transmembrane region" description="Helical" evidence="6">
    <location>
        <begin position="261"/>
        <end position="280"/>
    </location>
</feature>
<feature type="transmembrane region" description="Helical" evidence="6">
    <location>
        <begin position="230"/>
        <end position="249"/>
    </location>
</feature>
<evidence type="ECO:0000256" key="1">
    <source>
        <dbReference type="ARBA" id="ARBA00004651"/>
    </source>
</evidence>
<organism evidence="8 9">
    <name type="scientific">Jannaschia pohangensis</name>
    <dbReference type="NCBI Taxonomy" id="390807"/>
    <lineage>
        <taxon>Bacteria</taxon>
        <taxon>Pseudomonadati</taxon>
        <taxon>Pseudomonadota</taxon>
        <taxon>Alphaproteobacteria</taxon>
        <taxon>Rhodobacterales</taxon>
        <taxon>Roseobacteraceae</taxon>
        <taxon>Jannaschia</taxon>
    </lineage>
</organism>
<evidence type="ECO:0000313" key="8">
    <source>
        <dbReference type="EMBL" id="SFJ55826.1"/>
    </source>
</evidence>
<evidence type="ECO:0000256" key="6">
    <source>
        <dbReference type="SAM" id="Phobius"/>
    </source>
</evidence>
<dbReference type="InterPro" id="IPR036259">
    <property type="entry name" value="MFS_trans_sf"/>
</dbReference>
<feature type="transmembrane region" description="Helical" evidence="6">
    <location>
        <begin position="286"/>
        <end position="306"/>
    </location>
</feature>
<keyword evidence="9" id="KW-1185">Reference proteome</keyword>
<dbReference type="Proteomes" id="UP000199110">
    <property type="component" value="Unassembled WGS sequence"/>
</dbReference>
<keyword evidence="5 6" id="KW-0472">Membrane</keyword>
<feature type="transmembrane region" description="Helical" evidence="6">
    <location>
        <begin position="344"/>
        <end position="363"/>
    </location>
</feature>
<dbReference type="Pfam" id="PF07690">
    <property type="entry name" value="MFS_1"/>
    <property type="match status" value="1"/>
</dbReference>
<comment type="subcellular location">
    <subcellularLocation>
        <location evidence="1">Cell membrane</location>
        <topology evidence="1">Multi-pass membrane protein</topology>
    </subcellularLocation>
</comment>
<feature type="transmembrane region" description="Helical" evidence="6">
    <location>
        <begin position="95"/>
        <end position="116"/>
    </location>
</feature>
<dbReference type="Gene3D" id="1.20.1250.20">
    <property type="entry name" value="MFS general substrate transporter like domains"/>
    <property type="match status" value="1"/>
</dbReference>
<dbReference type="PANTHER" id="PTHR43124">
    <property type="entry name" value="PURINE EFFLUX PUMP PBUE"/>
    <property type="match status" value="1"/>
</dbReference>
<dbReference type="STRING" id="390807.SAMN04488095_3081"/>
<dbReference type="GO" id="GO:0005886">
    <property type="term" value="C:plasma membrane"/>
    <property type="evidence" value="ECO:0007669"/>
    <property type="project" value="UniProtKB-SubCell"/>
</dbReference>
<evidence type="ECO:0000256" key="4">
    <source>
        <dbReference type="ARBA" id="ARBA00022989"/>
    </source>
</evidence>
<feature type="transmembrane region" description="Helical" evidence="6">
    <location>
        <begin position="156"/>
        <end position="177"/>
    </location>
</feature>
<keyword evidence="2" id="KW-1003">Cell membrane</keyword>
<evidence type="ECO:0000256" key="3">
    <source>
        <dbReference type="ARBA" id="ARBA00022692"/>
    </source>
</evidence>
<keyword evidence="3 6" id="KW-0812">Transmembrane</keyword>
<feature type="transmembrane region" description="Helical" evidence="6">
    <location>
        <begin position="197"/>
        <end position="218"/>
    </location>
</feature>
<evidence type="ECO:0000313" key="9">
    <source>
        <dbReference type="Proteomes" id="UP000199110"/>
    </source>
</evidence>
<protein>
    <submittedName>
        <fullName evidence="8">Predicted arabinose efflux permease, MFS family</fullName>
    </submittedName>
</protein>
<feature type="transmembrane region" description="Helical" evidence="6">
    <location>
        <begin position="43"/>
        <end position="61"/>
    </location>
</feature>
<feature type="transmembrane region" description="Helical" evidence="6">
    <location>
        <begin position="128"/>
        <end position="150"/>
    </location>
</feature>
<keyword evidence="4 6" id="KW-1133">Transmembrane helix</keyword>
<dbReference type="SUPFAM" id="SSF103473">
    <property type="entry name" value="MFS general substrate transporter"/>
    <property type="match status" value="1"/>
</dbReference>
<dbReference type="PANTHER" id="PTHR43124:SF10">
    <property type="entry name" value="PURINE EFFLUX PUMP PBUE"/>
    <property type="match status" value="1"/>
</dbReference>
<dbReference type="InterPro" id="IPR050189">
    <property type="entry name" value="MFS_Efflux_Transporters"/>
</dbReference>
<dbReference type="InterPro" id="IPR011701">
    <property type="entry name" value="MFS"/>
</dbReference>
<dbReference type="AlphaFoldDB" id="A0A1I3SE84"/>
<evidence type="ECO:0000256" key="2">
    <source>
        <dbReference type="ARBA" id="ARBA00022475"/>
    </source>
</evidence>
<reference evidence="8 9" key="1">
    <citation type="submission" date="2016-10" db="EMBL/GenBank/DDBJ databases">
        <authorList>
            <person name="de Groot N.N."/>
        </authorList>
    </citation>
    <scope>NUCLEOTIDE SEQUENCE [LARGE SCALE GENOMIC DNA]</scope>
    <source>
        <strain evidence="8 9">DSM 19073</strain>
    </source>
</reference>
<proteinExistence type="predicted"/>